<dbReference type="Proteomes" id="UP000435112">
    <property type="component" value="Unassembled WGS sequence"/>
</dbReference>
<evidence type="ECO:0000313" key="2">
    <source>
        <dbReference type="EMBL" id="KAE8983563.1"/>
    </source>
</evidence>
<evidence type="ECO:0000313" key="3">
    <source>
        <dbReference type="EMBL" id="KAE9010678.1"/>
    </source>
</evidence>
<reference evidence="5 7" key="1">
    <citation type="submission" date="2018-09" db="EMBL/GenBank/DDBJ databases">
        <title>Genomic investigation of the strawberry pathogen Phytophthora fragariae indicates pathogenicity is determined by transcriptional variation in three key races.</title>
        <authorList>
            <person name="Adams T.M."/>
            <person name="Armitage A.D."/>
            <person name="Sobczyk M.K."/>
            <person name="Bates H.J."/>
            <person name="Dunwell J.M."/>
            <person name="Nellist C.F."/>
            <person name="Harrison R.J."/>
        </authorList>
    </citation>
    <scope>NUCLEOTIDE SEQUENCE [LARGE SCALE GENOMIC DNA]</scope>
    <source>
        <strain evidence="3 5">SCRP249</strain>
        <strain evidence="2 7">SCRP324</strain>
        <strain evidence="4 6">SCRP333</strain>
    </source>
</reference>
<dbReference type="Proteomes" id="UP000429607">
    <property type="component" value="Unassembled WGS sequence"/>
</dbReference>
<protein>
    <submittedName>
        <fullName evidence="3">Uncharacterized protein</fullName>
    </submittedName>
</protein>
<evidence type="ECO:0000313" key="7">
    <source>
        <dbReference type="Proteomes" id="UP000435112"/>
    </source>
</evidence>
<dbReference type="AlphaFoldDB" id="A0A6A3KYN3"/>
<evidence type="ECO:0000256" key="1">
    <source>
        <dbReference type="SAM" id="MobiDB-lite"/>
    </source>
</evidence>
<proteinExistence type="predicted"/>
<evidence type="ECO:0000313" key="6">
    <source>
        <dbReference type="Proteomes" id="UP000434957"/>
    </source>
</evidence>
<dbReference type="EMBL" id="QXFV01001252">
    <property type="protein sequence ID" value="KAE9010678.1"/>
    <property type="molecule type" value="Genomic_DNA"/>
</dbReference>
<organism evidence="3 5">
    <name type="scientific">Phytophthora rubi</name>
    <dbReference type="NCBI Taxonomy" id="129364"/>
    <lineage>
        <taxon>Eukaryota</taxon>
        <taxon>Sar</taxon>
        <taxon>Stramenopiles</taxon>
        <taxon>Oomycota</taxon>
        <taxon>Peronosporomycetes</taxon>
        <taxon>Peronosporales</taxon>
        <taxon>Peronosporaceae</taxon>
        <taxon>Phytophthora</taxon>
    </lineage>
</organism>
<sequence>MAGARIGVVSCAFTRFGCRSEHDLFYPSYTRSNKKRNAKLLRCFPHCCPNHVPRSYCGCSVHLLVTFESSASATAAYHNPDLLVSARFESTLTTAVASSGDVVTALAPGTMVALPANAMAGPNVTESDWISASKASYAYQQQLPENTLLYELNDRRSPMWYYSYESGSTKTQREMKHLRHTGGRSSGSGIRMATVAA</sequence>
<evidence type="ECO:0000313" key="5">
    <source>
        <dbReference type="Proteomes" id="UP000429607"/>
    </source>
</evidence>
<dbReference type="EMBL" id="QXFT01002538">
    <property type="protein sequence ID" value="KAE9296709.1"/>
    <property type="molecule type" value="Genomic_DNA"/>
</dbReference>
<dbReference type="EMBL" id="QXFU01002617">
    <property type="protein sequence ID" value="KAE8983563.1"/>
    <property type="molecule type" value="Genomic_DNA"/>
</dbReference>
<dbReference type="Proteomes" id="UP000434957">
    <property type="component" value="Unassembled WGS sequence"/>
</dbReference>
<gene>
    <name evidence="3" type="ORF">PR001_g16105</name>
    <name evidence="2" type="ORF">PR002_g23216</name>
    <name evidence="4" type="ORF">PR003_g23688</name>
</gene>
<accession>A0A6A3KYN3</accession>
<feature type="region of interest" description="Disordered" evidence="1">
    <location>
        <begin position="178"/>
        <end position="197"/>
    </location>
</feature>
<keyword evidence="6" id="KW-1185">Reference proteome</keyword>
<comment type="caution">
    <text evidence="3">The sequence shown here is derived from an EMBL/GenBank/DDBJ whole genome shotgun (WGS) entry which is preliminary data.</text>
</comment>
<name>A0A6A3KYN3_9STRA</name>
<evidence type="ECO:0000313" key="4">
    <source>
        <dbReference type="EMBL" id="KAE9296709.1"/>
    </source>
</evidence>
<dbReference type="OrthoDB" id="99548at2759"/>